<comment type="subcellular location">
    <subcellularLocation>
        <location evidence="7">Cytoplasm</location>
    </subcellularLocation>
</comment>
<dbReference type="Proteomes" id="UP000244338">
    <property type="component" value="Unassembled WGS sequence"/>
</dbReference>
<dbReference type="PANTHER" id="PTHR32338:SF10">
    <property type="entry name" value="N-ACETYL-GAMMA-GLUTAMYL-PHOSPHATE REDUCTASE, CHLOROPLASTIC-RELATED"/>
    <property type="match status" value="1"/>
</dbReference>
<evidence type="ECO:0000313" key="10">
    <source>
        <dbReference type="EMBL" id="PTQ55367.1"/>
    </source>
</evidence>
<dbReference type="UniPathway" id="UPA00068">
    <property type="reaction ID" value="UER00108"/>
</dbReference>
<dbReference type="NCBIfam" id="TIGR01850">
    <property type="entry name" value="argC"/>
    <property type="match status" value="1"/>
</dbReference>
<name>A0A2R6XY64_9BACL</name>
<dbReference type="EMBL" id="PEBX01000129">
    <property type="protein sequence ID" value="PTQ55367.1"/>
    <property type="molecule type" value="Genomic_DNA"/>
</dbReference>
<evidence type="ECO:0000256" key="3">
    <source>
        <dbReference type="ARBA" id="ARBA00022605"/>
    </source>
</evidence>
<dbReference type="Pfam" id="PF01118">
    <property type="entry name" value="Semialdhyde_dh"/>
    <property type="match status" value="1"/>
</dbReference>
<feature type="domain" description="Semialdehyde dehydrogenase NAD-binding" evidence="9">
    <location>
        <begin position="14"/>
        <end position="152"/>
    </location>
</feature>
<keyword evidence="5 7" id="KW-0560">Oxidoreductase</keyword>
<dbReference type="SMART" id="SM00859">
    <property type="entry name" value="Semialdhyde_dh"/>
    <property type="match status" value="1"/>
</dbReference>
<dbReference type="InterPro" id="IPR050085">
    <property type="entry name" value="AGPR"/>
</dbReference>
<comment type="similarity">
    <text evidence="7">Belongs to the NAGSA dehydrogenase family. Type 1 subfamily.</text>
</comment>
<dbReference type="AlphaFoldDB" id="A0A2R6XY64"/>
<sequence>MEAYGKSLNLRSIRVAVIGTGYGGVELIRLLTLHPGVSTVDVYSYSKGGESLPFVYSHLYGVTDKNVETYAPAHFDERYDLVFLATPHGVSKTIAAELFPKGLTIIDLSGDFRLKRGHVYEAWYGKQAAPSDLLEEAVYGLPEFKREAIKGARLIANPGCYATAAILGAAPLLLSRLIHPEGLIFDGKSGVSGAGRTPALGVHFSEVNESVSAYKVARHQHTPEIEQMLSAVSGEPVTIVFTPHLVPMTRGILMTIYGRLKKDVTDEDMEMAYTAAYREAPFVRLRRAGDHPTTKNTSGTNWADIAYSLDRRTGTVVVTVALDNLLKGAAGQAVQNMNVRMGWDESLGLPRWPVYP</sequence>
<dbReference type="InterPro" id="IPR000706">
    <property type="entry name" value="AGPR_type-1"/>
</dbReference>
<evidence type="ECO:0000256" key="6">
    <source>
        <dbReference type="ARBA" id="ARBA00050557"/>
    </source>
</evidence>
<dbReference type="GO" id="GO:0051287">
    <property type="term" value="F:NAD binding"/>
    <property type="evidence" value="ECO:0007669"/>
    <property type="project" value="InterPro"/>
</dbReference>
<dbReference type="InterPro" id="IPR023013">
    <property type="entry name" value="AGPR_AS"/>
</dbReference>
<keyword evidence="4 7" id="KW-0521">NADP</keyword>
<dbReference type="Gene3D" id="3.40.50.720">
    <property type="entry name" value="NAD(P)-binding Rossmann-like Domain"/>
    <property type="match status" value="1"/>
</dbReference>
<dbReference type="CDD" id="cd17895">
    <property type="entry name" value="AGPR_1_N"/>
    <property type="match status" value="1"/>
</dbReference>
<feature type="active site" evidence="7 8">
    <location>
        <position position="160"/>
    </location>
</feature>
<dbReference type="CDD" id="cd23934">
    <property type="entry name" value="AGPR_1_C"/>
    <property type="match status" value="1"/>
</dbReference>
<dbReference type="GO" id="GO:0006526">
    <property type="term" value="P:L-arginine biosynthetic process"/>
    <property type="evidence" value="ECO:0007669"/>
    <property type="project" value="UniProtKB-UniRule"/>
</dbReference>
<evidence type="ECO:0000256" key="2">
    <source>
        <dbReference type="ARBA" id="ARBA00022571"/>
    </source>
</evidence>
<evidence type="ECO:0000259" key="9">
    <source>
        <dbReference type="SMART" id="SM00859"/>
    </source>
</evidence>
<dbReference type="GO" id="GO:0003942">
    <property type="term" value="F:N-acetyl-gamma-glutamyl-phosphate reductase activity"/>
    <property type="evidence" value="ECO:0007669"/>
    <property type="project" value="UniProtKB-UniRule"/>
</dbReference>
<evidence type="ECO:0000256" key="7">
    <source>
        <dbReference type="HAMAP-Rule" id="MF_00150"/>
    </source>
</evidence>
<dbReference type="PROSITE" id="PS01224">
    <property type="entry name" value="ARGC"/>
    <property type="match status" value="1"/>
</dbReference>
<dbReference type="InterPro" id="IPR000534">
    <property type="entry name" value="Semialdehyde_DH_NAD-bd"/>
</dbReference>
<dbReference type="Pfam" id="PF22698">
    <property type="entry name" value="Semialdhyde_dhC_1"/>
    <property type="match status" value="1"/>
</dbReference>
<evidence type="ECO:0000256" key="4">
    <source>
        <dbReference type="ARBA" id="ARBA00022857"/>
    </source>
</evidence>
<keyword evidence="7" id="KW-0963">Cytoplasm</keyword>
<dbReference type="PANTHER" id="PTHR32338">
    <property type="entry name" value="N-ACETYL-GAMMA-GLUTAMYL-PHOSPHATE REDUCTASE, CHLOROPLASTIC-RELATED-RELATED"/>
    <property type="match status" value="1"/>
</dbReference>
<comment type="catalytic activity">
    <reaction evidence="6 7">
        <text>N-acetyl-L-glutamate 5-semialdehyde + phosphate + NADP(+) = N-acetyl-L-glutamyl 5-phosphate + NADPH + H(+)</text>
        <dbReference type="Rhea" id="RHEA:21588"/>
        <dbReference type="ChEBI" id="CHEBI:15378"/>
        <dbReference type="ChEBI" id="CHEBI:29123"/>
        <dbReference type="ChEBI" id="CHEBI:43474"/>
        <dbReference type="ChEBI" id="CHEBI:57783"/>
        <dbReference type="ChEBI" id="CHEBI:57936"/>
        <dbReference type="ChEBI" id="CHEBI:58349"/>
        <dbReference type="EC" id="1.2.1.38"/>
    </reaction>
</comment>
<keyword evidence="2 7" id="KW-0055">Arginine biosynthesis</keyword>
<evidence type="ECO:0000313" key="11">
    <source>
        <dbReference type="Proteomes" id="UP000244338"/>
    </source>
</evidence>
<dbReference type="GO" id="GO:0070401">
    <property type="term" value="F:NADP+ binding"/>
    <property type="evidence" value="ECO:0007669"/>
    <property type="project" value="InterPro"/>
</dbReference>
<evidence type="ECO:0000256" key="1">
    <source>
        <dbReference type="ARBA" id="ARBA00004862"/>
    </source>
</evidence>
<gene>
    <name evidence="7" type="primary">argC</name>
    <name evidence="10" type="ORF">BSOLF_2287</name>
</gene>
<reference evidence="11" key="1">
    <citation type="journal article" date="2018" name="Sci. Rep.">
        <title>Lignite coal burning seam in the remote Altai Mountains harbors a hydrogen-driven thermophilic microbial community.</title>
        <authorList>
            <person name="Kadnikov V.V."/>
            <person name="Mardanov A.V."/>
            <person name="Ivasenko D.A."/>
            <person name="Antsiferov D.V."/>
            <person name="Beletsky A.V."/>
            <person name="Karnachuk O.V."/>
            <person name="Ravin N.V."/>
        </authorList>
    </citation>
    <scope>NUCLEOTIDE SEQUENCE [LARGE SCALE GENOMIC DNA]</scope>
</reference>
<comment type="pathway">
    <text evidence="1 7">Amino-acid biosynthesis; L-arginine biosynthesis; N(2)-acetyl-L-ornithine from L-glutamate: step 3/4.</text>
</comment>
<evidence type="ECO:0000256" key="5">
    <source>
        <dbReference type="ARBA" id="ARBA00023002"/>
    </source>
</evidence>
<dbReference type="SUPFAM" id="SSF55347">
    <property type="entry name" value="Glyceraldehyde-3-phosphate dehydrogenase-like, C-terminal domain"/>
    <property type="match status" value="1"/>
</dbReference>
<dbReference type="HAMAP" id="MF_00150">
    <property type="entry name" value="ArgC_type1"/>
    <property type="match status" value="1"/>
</dbReference>
<dbReference type="EC" id="1.2.1.38" evidence="7"/>
<dbReference type="SUPFAM" id="SSF51735">
    <property type="entry name" value="NAD(P)-binding Rossmann-fold domains"/>
    <property type="match status" value="1"/>
</dbReference>
<dbReference type="FunFam" id="3.30.360.10:FF:000014">
    <property type="entry name" value="N-acetyl-gamma-glutamyl-phosphate reductase"/>
    <property type="match status" value="1"/>
</dbReference>
<dbReference type="GO" id="GO:0005737">
    <property type="term" value="C:cytoplasm"/>
    <property type="evidence" value="ECO:0007669"/>
    <property type="project" value="UniProtKB-SubCell"/>
</dbReference>
<comment type="function">
    <text evidence="7">Catalyzes the NADPH-dependent reduction of N-acetyl-5-glutamyl phosphate to yield N-acetyl-L-glutamate 5-semialdehyde.</text>
</comment>
<proteinExistence type="inferred from homology"/>
<organism evidence="10 11">
    <name type="scientific">Candidatus Carbonibacillus altaicus</name>
    <dbReference type="NCBI Taxonomy" id="2163959"/>
    <lineage>
        <taxon>Bacteria</taxon>
        <taxon>Bacillati</taxon>
        <taxon>Bacillota</taxon>
        <taxon>Bacilli</taxon>
        <taxon>Bacillales</taxon>
        <taxon>Candidatus Carbonibacillus</taxon>
    </lineage>
</organism>
<dbReference type="InterPro" id="IPR036291">
    <property type="entry name" value="NAD(P)-bd_dom_sf"/>
</dbReference>
<accession>A0A2R6XY64</accession>
<keyword evidence="3 7" id="KW-0028">Amino-acid biosynthesis</keyword>
<evidence type="ECO:0000256" key="8">
    <source>
        <dbReference type="PROSITE-ProRule" id="PRU10010"/>
    </source>
</evidence>
<protein>
    <recommendedName>
        <fullName evidence="7">N-acetyl-gamma-glutamyl-phosphate reductase</fullName>
        <shortName evidence="7">AGPR</shortName>
        <ecNumber evidence="7">1.2.1.38</ecNumber>
    </recommendedName>
    <alternativeName>
        <fullName evidence="7">N-acetyl-glutamate semialdehyde dehydrogenase</fullName>
        <shortName evidence="7">NAGSA dehydrogenase</shortName>
    </alternativeName>
</protein>
<comment type="caution">
    <text evidence="10">The sequence shown here is derived from an EMBL/GenBank/DDBJ whole genome shotgun (WGS) entry which is preliminary data.</text>
</comment>
<dbReference type="InterPro" id="IPR058924">
    <property type="entry name" value="AGPR_dimerisation_dom"/>
</dbReference>
<dbReference type="Gene3D" id="3.30.360.10">
    <property type="entry name" value="Dihydrodipicolinate Reductase, domain 2"/>
    <property type="match status" value="1"/>
</dbReference>